<evidence type="ECO:0000313" key="2">
    <source>
        <dbReference type="Proteomes" id="UP000054988"/>
    </source>
</evidence>
<accession>A0A0W0FVT7</accession>
<comment type="caution">
    <text evidence="1">The sequence shown here is derived from an EMBL/GenBank/DDBJ whole genome shotgun (WGS) entry which is preliminary data.</text>
</comment>
<dbReference type="AlphaFoldDB" id="A0A0W0FVT7"/>
<protein>
    <submittedName>
        <fullName evidence="1">Uncharacterized protein</fullName>
    </submittedName>
</protein>
<dbReference type="EMBL" id="LATX01001575">
    <property type="protein sequence ID" value="KTB40495.1"/>
    <property type="molecule type" value="Genomic_DNA"/>
</dbReference>
<reference evidence="1 2" key="1">
    <citation type="submission" date="2015-12" db="EMBL/GenBank/DDBJ databases">
        <title>Draft genome sequence of Moniliophthora roreri, the causal agent of frosty pod rot of cacao.</title>
        <authorList>
            <person name="Aime M.C."/>
            <person name="Diaz-Valderrama J.R."/>
            <person name="Kijpornyongpan T."/>
            <person name="Phillips-Mora W."/>
        </authorList>
    </citation>
    <scope>NUCLEOTIDE SEQUENCE [LARGE SCALE GENOMIC DNA]</scope>
    <source>
        <strain evidence="1 2">MCA 2952</strain>
    </source>
</reference>
<evidence type="ECO:0000313" key="1">
    <source>
        <dbReference type="EMBL" id="KTB40495.1"/>
    </source>
</evidence>
<proteinExistence type="predicted"/>
<dbReference type="Proteomes" id="UP000054988">
    <property type="component" value="Unassembled WGS sequence"/>
</dbReference>
<sequence length="84" mass="9390">MSDGLNVKIVTKPFLSKRVWRYLTRQTRECTLLFMIHAFRAIHVNSASELTSGQDSVAFAFPSLGHTNVEIGLSGCYDESGRIL</sequence>
<gene>
    <name evidence="1" type="ORF">WG66_6938</name>
</gene>
<name>A0A0W0FVT7_MONRR</name>
<organism evidence="1 2">
    <name type="scientific">Moniliophthora roreri</name>
    <name type="common">Frosty pod rot fungus</name>
    <name type="synonym">Monilia roreri</name>
    <dbReference type="NCBI Taxonomy" id="221103"/>
    <lineage>
        <taxon>Eukaryota</taxon>
        <taxon>Fungi</taxon>
        <taxon>Dikarya</taxon>
        <taxon>Basidiomycota</taxon>
        <taxon>Agaricomycotina</taxon>
        <taxon>Agaricomycetes</taxon>
        <taxon>Agaricomycetidae</taxon>
        <taxon>Agaricales</taxon>
        <taxon>Marasmiineae</taxon>
        <taxon>Marasmiaceae</taxon>
        <taxon>Moniliophthora</taxon>
    </lineage>
</organism>